<proteinExistence type="predicted"/>
<dbReference type="EMBL" id="KL363381">
    <property type="protein sequence ID" value="KFD46277.1"/>
    <property type="molecule type" value="Genomic_DNA"/>
</dbReference>
<reference evidence="1 3" key="1">
    <citation type="journal article" date="2014" name="Nat. Genet.">
        <title>Genome and transcriptome of the porcine whipworm Trichuris suis.</title>
        <authorList>
            <person name="Jex A.R."/>
            <person name="Nejsum P."/>
            <person name="Schwarz E.M."/>
            <person name="Hu L."/>
            <person name="Young N.D."/>
            <person name="Hall R.S."/>
            <person name="Korhonen P.K."/>
            <person name="Liao S."/>
            <person name="Thamsborg S."/>
            <person name="Xia J."/>
            <person name="Xu P."/>
            <person name="Wang S."/>
            <person name="Scheerlinck J.P."/>
            <person name="Hofmann A."/>
            <person name="Sternberg P.W."/>
            <person name="Wang J."/>
            <person name="Gasser R.B."/>
        </authorList>
    </citation>
    <scope>NUCLEOTIDE SEQUENCE [LARGE SCALE GENOMIC DNA]</scope>
    <source>
        <strain evidence="1">DCEP-RM93M</strain>
    </source>
</reference>
<dbReference type="EMBL" id="KL363381">
    <property type="protein sequence ID" value="KFD46279.1"/>
    <property type="molecule type" value="Genomic_DNA"/>
</dbReference>
<dbReference type="Proteomes" id="UP000030764">
    <property type="component" value="Unassembled WGS sequence"/>
</dbReference>
<keyword evidence="3" id="KW-1185">Reference proteome</keyword>
<accession>A0A085LMT1</accession>
<protein>
    <submittedName>
        <fullName evidence="1">Uncharacterized protein</fullName>
    </submittedName>
</protein>
<gene>
    <name evidence="1" type="ORF">M513_12838</name>
    <name evidence="2" type="ORF">M513_12840</name>
</gene>
<sequence length="75" mass="8572">MADGIIHIANRNSGGKPRMHLFLPVAEKDVEKKLNFSRHNLLNGFCNYGAKQRMQRRETMAGCLRNPESIFNISQ</sequence>
<evidence type="ECO:0000313" key="3">
    <source>
        <dbReference type="Proteomes" id="UP000030764"/>
    </source>
</evidence>
<evidence type="ECO:0000313" key="2">
    <source>
        <dbReference type="EMBL" id="KFD46279.1"/>
    </source>
</evidence>
<evidence type="ECO:0000313" key="1">
    <source>
        <dbReference type="EMBL" id="KFD46277.1"/>
    </source>
</evidence>
<organism evidence="1 3">
    <name type="scientific">Trichuris suis</name>
    <name type="common">pig whipworm</name>
    <dbReference type="NCBI Taxonomy" id="68888"/>
    <lineage>
        <taxon>Eukaryota</taxon>
        <taxon>Metazoa</taxon>
        <taxon>Ecdysozoa</taxon>
        <taxon>Nematoda</taxon>
        <taxon>Enoplea</taxon>
        <taxon>Dorylaimia</taxon>
        <taxon>Trichinellida</taxon>
        <taxon>Trichuridae</taxon>
        <taxon>Trichuris</taxon>
    </lineage>
</organism>
<name>A0A085LMT1_9BILA</name>
<dbReference type="AlphaFoldDB" id="A0A085LMT1"/>